<dbReference type="SUPFAM" id="SSF53335">
    <property type="entry name" value="S-adenosyl-L-methionine-dependent methyltransferases"/>
    <property type="match status" value="1"/>
</dbReference>
<comment type="similarity">
    <text evidence="1 8">Belongs to the N(4)/N(6)-methyltransferase family.</text>
</comment>
<evidence type="ECO:0000313" key="10">
    <source>
        <dbReference type="Proteomes" id="UP000019678"/>
    </source>
</evidence>
<keyword evidence="10" id="KW-1185">Reference proteome</keyword>
<dbReference type="OrthoDB" id="9805629at2"/>
<dbReference type="PANTHER" id="PTHR30481:SF3">
    <property type="entry name" value="DNA ADENINE METHYLASE"/>
    <property type="match status" value="1"/>
</dbReference>
<dbReference type="PIRSF" id="PIRSF000398">
    <property type="entry name" value="M_m6A_EcoRV"/>
    <property type="match status" value="1"/>
</dbReference>
<dbReference type="PROSITE" id="PS00092">
    <property type="entry name" value="N6_MTASE"/>
    <property type="match status" value="1"/>
</dbReference>
<dbReference type="PRINTS" id="PR00505">
    <property type="entry name" value="D12N6MTFRASE"/>
</dbReference>
<evidence type="ECO:0000256" key="7">
    <source>
        <dbReference type="PIRSR" id="PIRSR000398-1"/>
    </source>
</evidence>
<comment type="catalytic activity">
    <reaction evidence="6 8">
        <text>a 2'-deoxyadenosine in DNA + S-adenosyl-L-methionine = an N(6)-methyl-2'-deoxyadenosine in DNA + S-adenosyl-L-homocysteine + H(+)</text>
        <dbReference type="Rhea" id="RHEA:15197"/>
        <dbReference type="Rhea" id="RHEA-COMP:12418"/>
        <dbReference type="Rhea" id="RHEA-COMP:12419"/>
        <dbReference type="ChEBI" id="CHEBI:15378"/>
        <dbReference type="ChEBI" id="CHEBI:57856"/>
        <dbReference type="ChEBI" id="CHEBI:59789"/>
        <dbReference type="ChEBI" id="CHEBI:90615"/>
        <dbReference type="ChEBI" id="CHEBI:90616"/>
        <dbReference type="EC" id="2.1.1.72"/>
    </reaction>
</comment>
<protein>
    <recommendedName>
        <fullName evidence="2 8">Site-specific DNA-methyltransferase (adenine-specific)</fullName>
        <ecNumber evidence="2 8">2.1.1.72</ecNumber>
    </recommendedName>
</protein>
<dbReference type="Gene3D" id="3.40.50.150">
    <property type="entry name" value="Vaccinia Virus protein VP39"/>
    <property type="match status" value="1"/>
</dbReference>
<evidence type="ECO:0000256" key="2">
    <source>
        <dbReference type="ARBA" id="ARBA00011900"/>
    </source>
</evidence>
<dbReference type="eggNOG" id="COG0338">
    <property type="taxonomic scope" value="Bacteria"/>
</dbReference>
<evidence type="ECO:0000256" key="4">
    <source>
        <dbReference type="ARBA" id="ARBA00022679"/>
    </source>
</evidence>
<evidence type="ECO:0000313" key="9">
    <source>
        <dbReference type="EMBL" id="EYF02178.1"/>
    </source>
</evidence>
<dbReference type="NCBIfam" id="TIGR00571">
    <property type="entry name" value="dam"/>
    <property type="match status" value="1"/>
</dbReference>
<name>A0A017SYZ8_9BACT</name>
<feature type="binding site" evidence="7">
    <location>
        <position position="200"/>
    </location>
    <ligand>
        <name>S-adenosyl-L-methionine</name>
        <dbReference type="ChEBI" id="CHEBI:59789"/>
    </ligand>
</feature>
<dbReference type="InterPro" id="IPR012327">
    <property type="entry name" value="MeTrfase_D12"/>
</dbReference>
<evidence type="ECO:0000256" key="6">
    <source>
        <dbReference type="ARBA" id="ARBA00047942"/>
    </source>
</evidence>
<proteinExistence type="inferred from homology"/>
<evidence type="ECO:0000256" key="5">
    <source>
        <dbReference type="ARBA" id="ARBA00022691"/>
    </source>
</evidence>
<dbReference type="RefSeq" id="WP_044248010.1">
    <property type="nucleotide sequence ID" value="NZ_ASRX01000065.1"/>
</dbReference>
<dbReference type="GO" id="GO:0009307">
    <property type="term" value="P:DNA restriction-modification system"/>
    <property type="evidence" value="ECO:0007669"/>
    <property type="project" value="InterPro"/>
</dbReference>
<dbReference type="Proteomes" id="UP000019678">
    <property type="component" value="Unassembled WGS sequence"/>
</dbReference>
<dbReference type="GO" id="GO:0032259">
    <property type="term" value="P:methylation"/>
    <property type="evidence" value="ECO:0007669"/>
    <property type="project" value="UniProtKB-KW"/>
</dbReference>
<dbReference type="STRING" id="1192034.CAP_7389"/>
<dbReference type="GO" id="GO:0043565">
    <property type="term" value="F:sequence-specific DNA binding"/>
    <property type="evidence" value="ECO:0007669"/>
    <property type="project" value="TreeGrafter"/>
</dbReference>
<accession>A0A017SYZ8</accession>
<dbReference type="GO" id="GO:0009007">
    <property type="term" value="F:site-specific DNA-methyltransferase (adenine-specific) activity"/>
    <property type="evidence" value="ECO:0007669"/>
    <property type="project" value="UniProtKB-UniRule"/>
</dbReference>
<dbReference type="Pfam" id="PF02086">
    <property type="entry name" value="MethyltransfD12"/>
    <property type="match status" value="1"/>
</dbReference>
<dbReference type="InterPro" id="IPR029063">
    <property type="entry name" value="SAM-dependent_MTases_sf"/>
</dbReference>
<keyword evidence="3 8" id="KW-0489">Methyltransferase</keyword>
<dbReference type="InterPro" id="IPR023095">
    <property type="entry name" value="Ade_MeTrfase_dom_2"/>
</dbReference>
<dbReference type="PANTHER" id="PTHR30481">
    <property type="entry name" value="DNA ADENINE METHYLASE"/>
    <property type="match status" value="1"/>
</dbReference>
<dbReference type="GO" id="GO:0006298">
    <property type="term" value="P:mismatch repair"/>
    <property type="evidence" value="ECO:0007669"/>
    <property type="project" value="TreeGrafter"/>
</dbReference>
<keyword evidence="5 8" id="KW-0949">S-adenosyl-L-methionine</keyword>
<dbReference type="EMBL" id="ASRX01000065">
    <property type="protein sequence ID" value="EYF02178.1"/>
    <property type="molecule type" value="Genomic_DNA"/>
</dbReference>
<organism evidence="9 10">
    <name type="scientific">Chondromyces apiculatus DSM 436</name>
    <dbReference type="NCBI Taxonomy" id="1192034"/>
    <lineage>
        <taxon>Bacteria</taxon>
        <taxon>Pseudomonadati</taxon>
        <taxon>Myxococcota</taxon>
        <taxon>Polyangia</taxon>
        <taxon>Polyangiales</taxon>
        <taxon>Polyangiaceae</taxon>
        <taxon>Chondromyces</taxon>
    </lineage>
</organism>
<sequence length="288" mass="32743">MPTSSAAVRLVEERDDAPRARPFLKWVGGKGQLLDQYRPLFPKRFGRYFEPFVGGAAVFFHLRTSTSVDLDAALTDVNEELVNCYRVVRDEVEPLIQVLQGHRYDRDHYYAVRGLEPRDMSHVERAARTVFLNRSGFNGLYRVNQEGRFNVPFGRFTKPKICDAENLRTCSSALRGVHLAVRDFSKVADDVNPGDFVYLDPPYPPVSATANFTSYIPGGFNWADQLRLYEVFCTLAQKRAFVMLSCSDVPQIRHVYRDFSIDSVQASRSINSRATGRGKVGEIVVRNY</sequence>
<feature type="binding site" evidence="7">
    <location>
        <position position="30"/>
    </location>
    <ligand>
        <name>S-adenosyl-L-methionine</name>
        <dbReference type="ChEBI" id="CHEBI:59789"/>
    </ligand>
</feature>
<evidence type="ECO:0000256" key="1">
    <source>
        <dbReference type="ARBA" id="ARBA00006594"/>
    </source>
</evidence>
<dbReference type="Gene3D" id="1.10.1020.10">
    <property type="entry name" value="Adenine-specific Methyltransferase, Domain 2"/>
    <property type="match status" value="1"/>
</dbReference>
<keyword evidence="4 8" id="KW-0808">Transferase</keyword>
<dbReference type="EC" id="2.1.1.72" evidence="2 8"/>
<dbReference type="InterPro" id="IPR002052">
    <property type="entry name" value="DNA_methylase_N6_adenine_CS"/>
</dbReference>
<evidence type="ECO:0000256" key="3">
    <source>
        <dbReference type="ARBA" id="ARBA00022603"/>
    </source>
</evidence>
<gene>
    <name evidence="9" type="ORF">CAP_7389</name>
</gene>
<dbReference type="InterPro" id="IPR012263">
    <property type="entry name" value="M_m6A_EcoRV"/>
</dbReference>
<feature type="binding site" evidence="7">
    <location>
        <position position="26"/>
    </location>
    <ligand>
        <name>S-adenosyl-L-methionine</name>
        <dbReference type="ChEBI" id="CHEBI:59789"/>
    </ligand>
</feature>
<reference evidence="9 10" key="1">
    <citation type="submission" date="2013-05" db="EMBL/GenBank/DDBJ databases">
        <title>Genome assembly of Chondromyces apiculatus DSM 436.</title>
        <authorList>
            <person name="Sharma G."/>
            <person name="Khatri I."/>
            <person name="Kaur C."/>
            <person name="Mayilraj S."/>
            <person name="Subramanian S."/>
        </authorList>
    </citation>
    <scope>NUCLEOTIDE SEQUENCE [LARGE SCALE GENOMIC DNA]</scope>
    <source>
        <strain evidence="9 10">DSM 436</strain>
    </source>
</reference>
<dbReference type="GO" id="GO:1904047">
    <property type="term" value="F:S-adenosyl-L-methionine binding"/>
    <property type="evidence" value="ECO:0007669"/>
    <property type="project" value="TreeGrafter"/>
</dbReference>
<dbReference type="AlphaFoldDB" id="A0A017SYZ8"/>
<comment type="caution">
    <text evidence="9">The sequence shown here is derived from an EMBL/GenBank/DDBJ whole genome shotgun (WGS) entry which is preliminary data.</text>
</comment>
<evidence type="ECO:0000256" key="8">
    <source>
        <dbReference type="RuleBase" id="RU361257"/>
    </source>
</evidence>
<feature type="binding site" evidence="7">
    <location>
        <position position="76"/>
    </location>
    <ligand>
        <name>S-adenosyl-L-methionine</name>
        <dbReference type="ChEBI" id="CHEBI:59789"/>
    </ligand>
</feature>